<name>A0A919G4E3_9ACTN</name>
<dbReference type="EMBL" id="BNBO01000033">
    <property type="protein sequence ID" value="GHH77434.1"/>
    <property type="molecule type" value="Genomic_DNA"/>
</dbReference>
<comment type="caution">
    <text evidence="3">The sequence shown here is derived from an EMBL/GenBank/DDBJ whole genome shotgun (WGS) entry which is preliminary data.</text>
</comment>
<keyword evidence="4" id="KW-1185">Reference proteome</keyword>
<dbReference type="InterPro" id="IPR028946">
    <property type="entry name" value="Ntox44"/>
</dbReference>
<protein>
    <recommendedName>
        <fullName evidence="2">Bacterial toxin 44 domain-containing protein</fullName>
    </recommendedName>
</protein>
<keyword evidence="1" id="KW-0175">Coiled coil</keyword>
<dbReference type="Proteomes" id="UP000617734">
    <property type="component" value="Unassembled WGS sequence"/>
</dbReference>
<dbReference type="Pfam" id="PF15607">
    <property type="entry name" value="Ntox44"/>
    <property type="match status" value="1"/>
</dbReference>
<sequence length="389" mass="42779">MISYEQVLAAPLEELAEAAARWQAAIKPLGEQQDAYRDRVIVPVRDSDWQGADADAAKPFMDKVSKELRDATKEAEAIHGVLVDAHREIEIARLELRRLTDAQAPKLGRTIGPGGEVKPLRPVTTDSETWGIHVDYWHAVAAEKEVNDQLSKEIINARARAHEADRAAAWALWQDTGADDMEFNPGGYADVNAAKGGLGEYKYRESSEFIFGEMRTNSASPEVAKIRTLMRTSEGPLGMISPGAGLGSRGTGLALWYQLVKTGGPWDHKPQLEKKFDLQSKNDFYFKVPGRELSVSDDIYSNIHYGYVGRAAGISRPELMEGANGGIASTGTNDPGDDMSMKAGMDLYEKYGDTMTKEQMDAAILKLVDDMDARRRAGDTAMTQVRPFP</sequence>
<dbReference type="GeneID" id="95355457"/>
<dbReference type="AlphaFoldDB" id="A0A919G4E3"/>
<feature type="coiled-coil region" evidence="1">
    <location>
        <begin position="140"/>
        <end position="167"/>
    </location>
</feature>
<evidence type="ECO:0000256" key="1">
    <source>
        <dbReference type="SAM" id="Coils"/>
    </source>
</evidence>
<dbReference type="RefSeq" id="WP_190213224.1">
    <property type="nucleotide sequence ID" value="NZ_BNBO01000033.1"/>
</dbReference>
<proteinExistence type="predicted"/>
<evidence type="ECO:0000313" key="4">
    <source>
        <dbReference type="Proteomes" id="UP000617734"/>
    </source>
</evidence>
<organism evidence="3 4">
    <name type="scientific">Kitasatospora indigofera</name>
    <dbReference type="NCBI Taxonomy" id="67307"/>
    <lineage>
        <taxon>Bacteria</taxon>
        <taxon>Bacillati</taxon>
        <taxon>Actinomycetota</taxon>
        <taxon>Actinomycetes</taxon>
        <taxon>Kitasatosporales</taxon>
        <taxon>Streptomycetaceae</taxon>
        <taxon>Kitasatospora</taxon>
    </lineage>
</organism>
<reference evidence="3" key="1">
    <citation type="journal article" date="2014" name="Int. J. Syst. Evol. Microbiol.">
        <title>Complete genome sequence of Corynebacterium casei LMG S-19264T (=DSM 44701T), isolated from a smear-ripened cheese.</title>
        <authorList>
            <consortium name="US DOE Joint Genome Institute (JGI-PGF)"/>
            <person name="Walter F."/>
            <person name="Albersmeier A."/>
            <person name="Kalinowski J."/>
            <person name="Ruckert C."/>
        </authorList>
    </citation>
    <scope>NUCLEOTIDE SEQUENCE</scope>
    <source>
        <strain evidence="3">JCM 4646</strain>
    </source>
</reference>
<gene>
    <name evidence="3" type="ORF">GCM10018781_50880</name>
</gene>
<reference evidence="3" key="2">
    <citation type="submission" date="2020-09" db="EMBL/GenBank/DDBJ databases">
        <authorList>
            <person name="Sun Q."/>
            <person name="Ohkuma M."/>
        </authorList>
    </citation>
    <scope>NUCLEOTIDE SEQUENCE</scope>
    <source>
        <strain evidence="3">JCM 4646</strain>
    </source>
</reference>
<evidence type="ECO:0000259" key="2">
    <source>
        <dbReference type="Pfam" id="PF15607"/>
    </source>
</evidence>
<accession>A0A919G4E3</accession>
<evidence type="ECO:0000313" key="3">
    <source>
        <dbReference type="EMBL" id="GHH77434.1"/>
    </source>
</evidence>
<feature type="domain" description="Bacterial toxin 44" evidence="2">
    <location>
        <begin position="256"/>
        <end position="349"/>
    </location>
</feature>